<proteinExistence type="predicted"/>
<comment type="caution">
    <text evidence="1">The sequence shown here is derived from an EMBL/GenBank/DDBJ whole genome shotgun (WGS) entry which is preliminary data.</text>
</comment>
<gene>
    <name evidence="1" type="ORF">A9X01_06845</name>
</gene>
<evidence type="ECO:0000313" key="1">
    <source>
        <dbReference type="EMBL" id="OBI72988.1"/>
    </source>
</evidence>
<protein>
    <submittedName>
        <fullName evidence="1">Uncharacterized protein</fullName>
    </submittedName>
</protein>
<dbReference type="EMBL" id="LZKQ01000328">
    <property type="protein sequence ID" value="OBI72988.1"/>
    <property type="molecule type" value="Genomic_DNA"/>
</dbReference>
<name>A0A1A3BF75_MYCAS</name>
<organism evidence="1 2">
    <name type="scientific">Mycobacterium asiaticum</name>
    <dbReference type="NCBI Taxonomy" id="1790"/>
    <lineage>
        <taxon>Bacteria</taxon>
        <taxon>Bacillati</taxon>
        <taxon>Actinomycetota</taxon>
        <taxon>Actinomycetes</taxon>
        <taxon>Mycobacteriales</taxon>
        <taxon>Mycobacteriaceae</taxon>
        <taxon>Mycobacterium</taxon>
    </lineage>
</organism>
<accession>A0A1A3BF75</accession>
<dbReference type="Proteomes" id="UP000093795">
    <property type="component" value="Unassembled WGS sequence"/>
</dbReference>
<dbReference type="STRING" id="1790.A5645_00310"/>
<reference evidence="1 2" key="1">
    <citation type="submission" date="2016-06" db="EMBL/GenBank/DDBJ databases">
        <authorList>
            <person name="Kjaerup R.B."/>
            <person name="Dalgaard T.S."/>
            <person name="Juul-Madsen H.R."/>
        </authorList>
    </citation>
    <scope>NUCLEOTIDE SEQUENCE [LARGE SCALE GENOMIC DNA]</scope>
    <source>
        <strain evidence="1 2">1081914.2</strain>
    </source>
</reference>
<sequence>MSPADVVSGRKGFFDDLQLVVDPGLQLKDHTTVADSLGLENYVTLTAIGDGVTGVQMFDGHQFRVSV</sequence>
<evidence type="ECO:0000313" key="2">
    <source>
        <dbReference type="Proteomes" id="UP000093795"/>
    </source>
</evidence>
<dbReference type="AlphaFoldDB" id="A0A1A3BF75"/>